<evidence type="ECO:0000313" key="4">
    <source>
        <dbReference type="Proteomes" id="UP001597541"/>
    </source>
</evidence>
<name>A0ABW5P821_9BACL</name>
<evidence type="ECO:0000259" key="1">
    <source>
        <dbReference type="PROSITE" id="PS50125"/>
    </source>
</evidence>
<organism evidence="3 4">
    <name type="scientific">Paenibacillus gansuensis</name>
    <dbReference type="NCBI Taxonomy" id="306542"/>
    <lineage>
        <taxon>Bacteria</taxon>
        <taxon>Bacillati</taxon>
        <taxon>Bacillota</taxon>
        <taxon>Bacilli</taxon>
        <taxon>Bacillales</taxon>
        <taxon>Paenibacillaceae</taxon>
        <taxon>Paenibacillus</taxon>
    </lineage>
</organism>
<sequence>MAISLSELGMYRNFDEMADDVLQMANEVMQDKLVYISALTAAQQIILKVLENHNGSIIPEGLAINREQTVCNRIDFEHNAPLIFEDISKESCLEPMRELLKGANINSYIGVPIILTNGDVFGTLCAVHPAAAKFDSSEIAMFRRIAKMFAYYLELERLAYRDALTGLYNRQYLVQTFPETSDRGGSLFFLDMDGFKNVNDQLGHDAGDEVLKDVAGRLTKYMETHKGYAVRLGGDEFIVNFPELLDPQEIEQHAKAILERLSAWDEKFLLTVSMGIVTYTSLDANKLNELLKQADTALYQAKAKGKNTFQWYVSERVQ</sequence>
<dbReference type="Gene3D" id="3.30.70.270">
    <property type="match status" value="1"/>
</dbReference>
<dbReference type="NCBIfam" id="TIGR00254">
    <property type="entry name" value="GGDEF"/>
    <property type="match status" value="1"/>
</dbReference>
<dbReference type="CDD" id="cd01949">
    <property type="entry name" value="GGDEF"/>
    <property type="match status" value="1"/>
</dbReference>
<dbReference type="SMART" id="SM00065">
    <property type="entry name" value="GAF"/>
    <property type="match status" value="1"/>
</dbReference>
<keyword evidence="3" id="KW-0808">Transferase</keyword>
<dbReference type="InterPro" id="IPR001054">
    <property type="entry name" value="A/G_cyclase"/>
</dbReference>
<dbReference type="Gene3D" id="3.30.450.40">
    <property type="match status" value="1"/>
</dbReference>
<dbReference type="InterPro" id="IPR000160">
    <property type="entry name" value="GGDEF_dom"/>
</dbReference>
<keyword evidence="4" id="KW-1185">Reference proteome</keyword>
<dbReference type="PANTHER" id="PTHR46663">
    <property type="entry name" value="DIGUANYLATE CYCLASE DGCT-RELATED"/>
    <property type="match status" value="1"/>
</dbReference>
<dbReference type="InterPro" id="IPR029787">
    <property type="entry name" value="Nucleotide_cyclase"/>
</dbReference>
<dbReference type="PANTHER" id="PTHR46663:SF2">
    <property type="entry name" value="GGDEF DOMAIN-CONTAINING PROTEIN"/>
    <property type="match status" value="1"/>
</dbReference>
<dbReference type="SMART" id="SM00267">
    <property type="entry name" value="GGDEF"/>
    <property type="match status" value="1"/>
</dbReference>
<dbReference type="Proteomes" id="UP001597541">
    <property type="component" value="Unassembled WGS sequence"/>
</dbReference>
<dbReference type="InterPro" id="IPR003018">
    <property type="entry name" value="GAF"/>
</dbReference>
<proteinExistence type="predicted"/>
<dbReference type="SUPFAM" id="SSF55781">
    <property type="entry name" value="GAF domain-like"/>
    <property type="match status" value="1"/>
</dbReference>
<dbReference type="InterPro" id="IPR052163">
    <property type="entry name" value="DGC-Regulatory_Protein"/>
</dbReference>
<dbReference type="RefSeq" id="WP_377600005.1">
    <property type="nucleotide sequence ID" value="NZ_JBHUME010000002.1"/>
</dbReference>
<dbReference type="PROSITE" id="PS50887">
    <property type="entry name" value="GGDEF"/>
    <property type="match status" value="1"/>
</dbReference>
<dbReference type="Pfam" id="PF01590">
    <property type="entry name" value="GAF"/>
    <property type="match status" value="1"/>
</dbReference>
<comment type="caution">
    <text evidence="3">The sequence shown here is derived from an EMBL/GenBank/DDBJ whole genome shotgun (WGS) entry which is preliminary data.</text>
</comment>
<dbReference type="Pfam" id="PF00990">
    <property type="entry name" value="GGDEF"/>
    <property type="match status" value="1"/>
</dbReference>
<dbReference type="InterPro" id="IPR029016">
    <property type="entry name" value="GAF-like_dom_sf"/>
</dbReference>
<keyword evidence="3" id="KW-0548">Nucleotidyltransferase</keyword>
<evidence type="ECO:0000259" key="2">
    <source>
        <dbReference type="PROSITE" id="PS50887"/>
    </source>
</evidence>
<dbReference type="EC" id="2.7.7.65" evidence="3"/>
<reference evidence="4" key="1">
    <citation type="journal article" date="2019" name="Int. J. Syst. Evol. Microbiol.">
        <title>The Global Catalogue of Microorganisms (GCM) 10K type strain sequencing project: providing services to taxonomists for standard genome sequencing and annotation.</title>
        <authorList>
            <consortium name="The Broad Institute Genomics Platform"/>
            <consortium name="The Broad Institute Genome Sequencing Center for Infectious Disease"/>
            <person name="Wu L."/>
            <person name="Ma J."/>
        </authorList>
    </citation>
    <scope>NUCLEOTIDE SEQUENCE [LARGE SCALE GENOMIC DNA]</scope>
    <source>
        <strain evidence="4">KCTC 3950</strain>
    </source>
</reference>
<dbReference type="GO" id="GO:0052621">
    <property type="term" value="F:diguanylate cyclase activity"/>
    <property type="evidence" value="ECO:0007669"/>
    <property type="project" value="UniProtKB-EC"/>
</dbReference>
<gene>
    <name evidence="3" type="ORF">ACFSUF_03155</name>
</gene>
<dbReference type="InterPro" id="IPR043128">
    <property type="entry name" value="Rev_trsase/Diguanyl_cyclase"/>
</dbReference>
<protein>
    <submittedName>
        <fullName evidence="3">Diguanylate cyclase domain-containing protein</fullName>
        <ecNumber evidence="3">2.7.7.65</ecNumber>
    </submittedName>
</protein>
<feature type="domain" description="GGDEF" evidence="2">
    <location>
        <begin position="183"/>
        <end position="314"/>
    </location>
</feature>
<evidence type="ECO:0000313" key="3">
    <source>
        <dbReference type="EMBL" id="MFD2611417.1"/>
    </source>
</evidence>
<feature type="domain" description="Guanylate cyclase" evidence="1">
    <location>
        <begin position="186"/>
        <end position="259"/>
    </location>
</feature>
<dbReference type="EMBL" id="JBHUME010000002">
    <property type="protein sequence ID" value="MFD2611417.1"/>
    <property type="molecule type" value="Genomic_DNA"/>
</dbReference>
<dbReference type="SUPFAM" id="SSF55073">
    <property type="entry name" value="Nucleotide cyclase"/>
    <property type="match status" value="1"/>
</dbReference>
<accession>A0ABW5P821</accession>
<dbReference type="PROSITE" id="PS50125">
    <property type="entry name" value="GUANYLATE_CYCLASE_2"/>
    <property type="match status" value="1"/>
</dbReference>